<dbReference type="CDD" id="cd00377">
    <property type="entry name" value="ICL_PEPM"/>
    <property type="match status" value="1"/>
</dbReference>
<keyword evidence="2" id="KW-1185">Reference proteome</keyword>
<gene>
    <name evidence="1" type="ORF">B5C34_10315</name>
</gene>
<sequence length="250" mass="26225">MIEAFRQLHRPGDPLVLFNIWDAGSAAAVEQAGARAIATGSQSVAAAHGRSDGEDLSLDLVLENAARIVGRVGVPVSIDFESGYADDPDGVAANAGRLAQVGISGINLEDGTIAADEAGDGLDALYDVETQQARIAAVRKVTPVFINARTDIFLRSPADDHERHFSAALARLEAYAEAGADGFFVPGLQDRRLIARLCEASALPVNIMMAPAGPTRNDLAALGVARTSHGPFPYLEAMQRLTDQARAALG</sequence>
<dbReference type="InterPro" id="IPR015813">
    <property type="entry name" value="Pyrv/PenolPyrv_kinase-like_dom"/>
</dbReference>
<evidence type="ECO:0008006" key="3">
    <source>
        <dbReference type="Google" id="ProtNLM"/>
    </source>
</evidence>
<dbReference type="Pfam" id="PF13714">
    <property type="entry name" value="PEP_mutase"/>
    <property type="match status" value="1"/>
</dbReference>
<dbReference type="PANTHER" id="PTHR42905">
    <property type="entry name" value="PHOSPHOENOLPYRUVATE CARBOXYLASE"/>
    <property type="match status" value="1"/>
</dbReference>
<proteinExistence type="predicted"/>
<evidence type="ECO:0000313" key="1">
    <source>
        <dbReference type="EMBL" id="OWV33815.1"/>
    </source>
</evidence>
<dbReference type="EMBL" id="NFZT01000001">
    <property type="protein sequence ID" value="OWV33815.1"/>
    <property type="molecule type" value="Genomic_DNA"/>
</dbReference>
<dbReference type="AlphaFoldDB" id="A0A219B632"/>
<dbReference type="RefSeq" id="WP_088712538.1">
    <property type="nucleotide sequence ID" value="NZ_NFZT01000001.1"/>
</dbReference>
<dbReference type="Proteomes" id="UP000198462">
    <property type="component" value="Unassembled WGS sequence"/>
</dbReference>
<protein>
    <recommendedName>
        <fullName evidence="3">Phosphonomutase</fullName>
    </recommendedName>
</protein>
<dbReference type="InterPro" id="IPR040442">
    <property type="entry name" value="Pyrv_kinase-like_dom_sf"/>
</dbReference>
<evidence type="ECO:0000313" key="2">
    <source>
        <dbReference type="Proteomes" id="UP000198462"/>
    </source>
</evidence>
<comment type="caution">
    <text evidence="1">The sequence shown here is derived from an EMBL/GenBank/DDBJ whole genome shotgun (WGS) entry which is preliminary data.</text>
</comment>
<dbReference type="SUPFAM" id="SSF51621">
    <property type="entry name" value="Phosphoenolpyruvate/pyruvate domain"/>
    <property type="match status" value="1"/>
</dbReference>
<dbReference type="OrthoDB" id="9785398at2"/>
<name>A0A219B632_9SPHN</name>
<accession>A0A219B632</accession>
<reference evidence="2" key="1">
    <citation type="submission" date="2017-05" db="EMBL/GenBank/DDBJ databases">
        <authorList>
            <person name="Lin X."/>
        </authorList>
    </citation>
    <scope>NUCLEOTIDE SEQUENCE [LARGE SCALE GENOMIC DNA]</scope>
    <source>
        <strain evidence="2">JLT2012</strain>
    </source>
</reference>
<organism evidence="1 2">
    <name type="scientific">Pacificimonas flava</name>
    <dbReference type="NCBI Taxonomy" id="1234595"/>
    <lineage>
        <taxon>Bacteria</taxon>
        <taxon>Pseudomonadati</taxon>
        <taxon>Pseudomonadota</taxon>
        <taxon>Alphaproteobacteria</taxon>
        <taxon>Sphingomonadales</taxon>
        <taxon>Sphingosinicellaceae</taxon>
        <taxon>Pacificimonas</taxon>
    </lineage>
</organism>
<dbReference type="InterPro" id="IPR039556">
    <property type="entry name" value="ICL/PEPM"/>
</dbReference>
<dbReference type="GO" id="GO:0003824">
    <property type="term" value="F:catalytic activity"/>
    <property type="evidence" value="ECO:0007669"/>
    <property type="project" value="InterPro"/>
</dbReference>
<dbReference type="PANTHER" id="PTHR42905:SF16">
    <property type="entry name" value="CARBOXYPHOSPHONOENOLPYRUVATE PHOSPHONOMUTASE-LIKE PROTEIN (AFU_ORTHOLOGUE AFUA_5G07230)"/>
    <property type="match status" value="1"/>
</dbReference>
<dbReference type="Gene3D" id="3.20.20.60">
    <property type="entry name" value="Phosphoenolpyruvate-binding domains"/>
    <property type="match status" value="1"/>
</dbReference>